<dbReference type="RefSeq" id="WP_100136717.1">
    <property type="nucleotide sequence ID" value="NZ_MEIS01000055.1"/>
</dbReference>
<name>A0A2N9Y0Q7_9NEIS</name>
<protein>
    <submittedName>
        <fullName evidence="1">DUF2184 domain-containing protein</fullName>
    </submittedName>
</protein>
<dbReference type="EMBL" id="MEIS01000055">
    <property type="protein sequence ID" value="PIT58354.1"/>
    <property type="molecule type" value="Genomic_DNA"/>
</dbReference>
<organism evidence="1 2">
    <name type="scientific">Snodgrassella alvi</name>
    <dbReference type="NCBI Taxonomy" id="1196083"/>
    <lineage>
        <taxon>Bacteria</taxon>
        <taxon>Pseudomonadati</taxon>
        <taxon>Pseudomonadota</taxon>
        <taxon>Betaproteobacteria</taxon>
        <taxon>Neisseriales</taxon>
        <taxon>Neisseriaceae</taxon>
        <taxon>Snodgrassella</taxon>
    </lineage>
</organism>
<evidence type="ECO:0000313" key="1">
    <source>
        <dbReference type="EMBL" id="PIT58354.1"/>
    </source>
</evidence>
<reference evidence="1 2" key="1">
    <citation type="journal article" date="2017" name="MBio">
        <title>Type VI secretion-mediated competition in the bee gut microbiome.</title>
        <authorList>
            <person name="Steele M.I."/>
            <person name="Kwong W.K."/>
            <person name="Powell J.E."/>
            <person name="Whiteley M."/>
            <person name="Moran N.A."/>
        </authorList>
    </citation>
    <scope>NUCLEOTIDE SEQUENCE [LARGE SCALE GENOMIC DNA]</scope>
    <source>
        <strain evidence="1 2">Nev3CBA3</strain>
    </source>
</reference>
<comment type="caution">
    <text evidence="1">The sequence shown here is derived from an EMBL/GenBank/DDBJ whole genome shotgun (WGS) entry which is preliminary data.</text>
</comment>
<accession>A0A2N9Y0Q7</accession>
<dbReference type="Proteomes" id="UP000229434">
    <property type="component" value="Unassembled WGS sequence"/>
</dbReference>
<dbReference type="AlphaFoldDB" id="A0A2N9Y0Q7"/>
<evidence type="ECO:0000313" key="2">
    <source>
        <dbReference type="Proteomes" id="UP000229434"/>
    </source>
</evidence>
<proteinExistence type="predicted"/>
<gene>
    <name evidence="1" type="ORF">BHC49_01730</name>
</gene>
<sequence length="333" mass="36647">MSKLNFDALAQRAGVVFMTGCNPVELTTKDKHQIAMDASPLITTPNGAIPALFTTFVDPQVIEILVEPMKMATVFSETKKGDWTSTAIQFPVIESVGEVSSYGDFNENAMSDVNVNYPSRQPYHYQTIIRIGEREMAIAGQARFDWASRKQIAAALTLNKFQNKSYIYGIAGLQNYGMLNDPSLLPSITDTAWAAKDGQGVYDSIQKLFNQLVKQTGGLIDRSTAMTLIVSPAMDAQLTKTNQYNVNVSDQIAKNFPNLKVVTVPEYATNAGEHVQLVANDYEGQPTVELAFTEKMRVHPLIQGLSGQEQKRSQGTFGAVIYRPLFIASMLVS</sequence>